<evidence type="ECO:0000259" key="2">
    <source>
        <dbReference type="PROSITE" id="PS51178"/>
    </source>
</evidence>
<protein>
    <submittedName>
        <fullName evidence="3">PASTA domain-containing protein</fullName>
    </submittedName>
</protein>
<dbReference type="Gene3D" id="3.30.10.20">
    <property type="match status" value="1"/>
</dbReference>
<dbReference type="CDD" id="cd06577">
    <property type="entry name" value="PASTA_pknB"/>
    <property type="match status" value="1"/>
</dbReference>
<keyword evidence="1" id="KW-0472">Membrane</keyword>
<reference evidence="3" key="1">
    <citation type="journal article" date="2021" name="PeerJ">
        <title>Extensive microbial diversity within the chicken gut microbiome revealed by metagenomics and culture.</title>
        <authorList>
            <person name="Gilroy R."/>
            <person name="Ravi A."/>
            <person name="Getino M."/>
            <person name="Pursley I."/>
            <person name="Horton D.L."/>
            <person name="Alikhan N.F."/>
            <person name="Baker D."/>
            <person name="Gharbi K."/>
            <person name="Hall N."/>
            <person name="Watson M."/>
            <person name="Adriaenssens E.M."/>
            <person name="Foster-Nyarko E."/>
            <person name="Jarju S."/>
            <person name="Secka A."/>
            <person name="Antonio M."/>
            <person name="Oren A."/>
            <person name="Chaudhuri R.R."/>
            <person name="La Ragione R."/>
            <person name="Hildebrand F."/>
            <person name="Pallen M.J."/>
        </authorList>
    </citation>
    <scope>NUCLEOTIDE SEQUENCE</scope>
    <source>
        <strain evidence="3">G4-2901</strain>
    </source>
</reference>
<keyword evidence="1" id="KW-0812">Transmembrane</keyword>
<evidence type="ECO:0000313" key="4">
    <source>
        <dbReference type="Proteomes" id="UP000783796"/>
    </source>
</evidence>
<evidence type="ECO:0000313" key="3">
    <source>
        <dbReference type="EMBL" id="MBU3837697.1"/>
    </source>
</evidence>
<accession>A0A948TAZ1</accession>
<organism evidence="3 4">
    <name type="scientific">Candidatus Phocaeicola faecigallinarum</name>
    <dbReference type="NCBI Taxonomy" id="2838732"/>
    <lineage>
        <taxon>Bacteria</taxon>
        <taxon>Pseudomonadati</taxon>
        <taxon>Bacteroidota</taxon>
        <taxon>Bacteroidia</taxon>
        <taxon>Bacteroidales</taxon>
        <taxon>Bacteroidaceae</taxon>
        <taxon>Phocaeicola</taxon>
    </lineage>
</organism>
<dbReference type="SMART" id="SM00740">
    <property type="entry name" value="PASTA"/>
    <property type="match status" value="2"/>
</dbReference>
<dbReference type="InterPro" id="IPR005543">
    <property type="entry name" value="PASTA_dom"/>
</dbReference>
<gene>
    <name evidence="3" type="ORF">H9777_05145</name>
</gene>
<comment type="caution">
    <text evidence="3">The sequence shown here is derived from an EMBL/GenBank/DDBJ whole genome shotgun (WGS) entry which is preliminary data.</text>
</comment>
<feature type="domain" description="PASTA" evidence="2">
    <location>
        <begin position="45"/>
        <end position="111"/>
    </location>
</feature>
<dbReference type="PROSITE" id="PS51178">
    <property type="entry name" value="PASTA"/>
    <property type="match status" value="1"/>
</dbReference>
<proteinExistence type="predicted"/>
<dbReference type="Pfam" id="PF03793">
    <property type="entry name" value="PASTA"/>
    <property type="match status" value="1"/>
</dbReference>
<feature type="transmembrane region" description="Helical" evidence="1">
    <location>
        <begin position="15"/>
        <end position="38"/>
    </location>
</feature>
<dbReference type="SUPFAM" id="SSF54184">
    <property type="entry name" value="Penicillin-binding protein 2x (pbp-2x), c-terminal domain"/>
    <property type="match status" value="1"/>
</dbReference>
<dbReference type="EMBL" id="JAHLFW010000047">
    <property type="protein sequence ID" value="MBU3837697.1"/>
    <property type="molecule type" value="Genomic_DNA"/>
</dbReference>
<dbReference type="AlphaFoldDB" id="A0A948TAZ1"/>
<dbReference type="Proteomes" id="UP000783796">
    <property type="component" value="Unassembled WGS sequence"/>
</dbReference>
<name>A0A948TAZ1_9BACT</name>
<reference evidence="3" key="2">
    <citation type="submission" date="2021-04" db="EMBL/GenBank/DDBJ databases">
        <authorList>
            <person name="Gilroy R."/>
        </authorList>
    </citation>
    <scope>NUCLEOTIDE SEQUENCE</scope>
    <source>
        <strain evidence="3">G4-2901</strain>
    </source>
</reference>
<evidence type="ECO:0000256" key="1">
    <source>
        <dbReference type="SAM" id="Phobius"/>
    </source>
</evidence>
<keyword evidence="1" id="KW-1133">Transmembrane helix</keyword>
<sequence length="216" mass="24142">MIGFKDFFSFQKNRFFWINIIGMIVVTIAVIWSTLAWLDSYTRHGEAHIVPDVKNKNVEEAMKILSSGTMKSVVTDSNYVKGLPAGMVLEQTPTAGARVKEGRTVYLTITTTSVPLIQLPDIIDNSSIRQAEAKLKSIGFKLTEPELVPGEQDWVYGVKYRGKELKPGDKVPNEALLTLCVGNTHLRDSLAMDSTYLDINSIPQNNEEAEVDDSWF</sequence>